<keyword evidence="3 11" id="KW-0808">Transferase</keyword>
<feature type="transmembrane region" description="Helical" evidence="9">
    <location>
        <begin position="59"/>
        <end position="80"/>
    </location>
</feature>
<accession>A0A6A1WJF5</accession>
<dbReference type="OrthoDB" id="1077582at2759"/>
<dbReference type="Pfam" id="PF13813">
    <property type="entry name" value="MBOAT_2"/>
    <property type="match status" value="1"/>
</dbReference>
<evidence type="ECO:0000256" key="6">
    <source>
        <dbReference type="ARBA" id="ARBA00023098"/>
    </source>
</evidence>
<dbReference type="Proteomes" id="UP000516437">
    <property type="component" value="Chromosome 1"/>
</dbReference>
<keyword evidence="6" id="KW-0443">Lipid metabolism</keyword>
<evidence type="ECO:0000256" key="3">
    <source>
        <dbReference type="ARBA" id="ARBA00022679"/>
    </source>
</evidence>
<evidence type="ECO:0000256" key="4">
    <source>
        <dbReference type="ARBA" id="ARBA00022692"/>
    </source>
</evidence>
<comment type="subcellular location">
    <subcellularLocation>
        <location evidence="1">Membrane</location>
        <topology evidence="1">Multi-pass membrane protein</topology>
    </subcellularLocation>
</comment>
<keyword evidence="5 9" id="KW-1133">Transmembrane helix</keyword>
<evidence type="ECO:0000313" key="12">
    <source>
        <dbReference type="Proteomes" id="UP000516437"/>
    </source>
</evidence>
<evidence type="ECO:0000313" key="11">
    <source>
        <dbReference type="EMBL" id="KAB1224943.1"/>
    </source>
</evidence>
<dbReference type="EMBL" id="RXIC02000019">
    <property type="protein sequence ID" value="KAB1224943.1"/>
    <property type="molecule type" value="Genomic_DNA"/>
</dbReference>
<organism evidence="11 12">
    <name type="scientific">Morella rubra</name>
    <name type="common">Chinese bayberry</name>
    <dbReference type="NCBI Taxonomy" id="262757"/>
    <lineage>
        <taxon>Eukaryota</taxon>
        <taxon>Viridiplantae</taxon>
        <taxon>Streptophyta</taxon>
        <taxon>Embryophyta</taxon>
        <taxon>Tracheophyta</taxon>
        <taxon>Spermatophyta</taxon>
        <taxon>Magnoliopsida</taxon>
        <taxon>eudicotyledons</taxon>
        <taxon>Gunneridae</taxon>
        <taxon>Pentapetalae</taxon>
        <taxon>rosids</taxon>
        <taxon>fabids</taxon>
        <taxon>Fagales</taxon>
        <taxon>Myricaceae</taxon>
        <taxon>Morella</taxon>
    </lineage>
</organism>
<evidence type="ECO:0000256" key="1">
    <source>
        <dbReference type="ARBA" id="ARBA00004141"/>
    </source>
</evidence>
<gene>
    <name evidence="11" type="ORF">CJ030_MR1G014001</name>
</gene>
<evidence type="ECO:0000256" key="7">
    <source>
        <dbReference type="ARBA" id="ARBA00023136"/>
    </source>
</evidence>
<proteinExistence type="inferred from homology"/>
<dbReference type="InterPro" id="IPR044851">
    <property type="entry name" value="Wax_synthase"/>
</dbReference>
<comment type="similarity">
    <text evidence="2">Belongs to the wax synthase family.</text>
</comment>
<keyword evidence="7 9" id="KW-0472">Membrane</keyword>
<feature type="transmembrane region" description="Helical" evidence="9">
    <location>
        <begin position="86"/>
        <end position="106"/>
    </location>
</feature>
<feature type="domain" description="Wax synthase" evidence="10">
    <location>
        <begin position="15"/>
        <end position="94"/>
    </location>
</feature>
<reference evidence="11 12" key="1">
    <citation type="journal article" date="2019" name="Plant Biotechnol. J.">
        <title>The red bayberry genome and genetic basis of sex determination.</title>
        <authorList>
            <person name="Jia H.M."/>
            <person name="Jia H.J."/>
            <person name="Cai Q.L."/>
            <person name="Wang Y."/>
            <person name="Zhao H.B."/>
            <person name="Yang W.F."/>
            <person name="Wang G.Y."/>
            <person name="Li Y.H."/>
            <person name="Zhan D.L."/>
            <person name="Shen Y.T."/>
            <person name="Niu Q.F."/>
            <person name="Chang L."/>
            <person name="Qiu J."/>
            <person name="Zhao L."/>
            <person name="Xie H.B."/>
            <person name="Fu W.Y."/>
            <person name="Jin J."/>
            <person name="Li X.W."/>
            <person name="Jiao Y."/>
            <person name="Zhou C.C."/>
            <person name="Tu T."/>
            <person name="Chai C.Y."/>
            <person name="Gao J.L."/>
            <person name="Fan L.J."/>
            <person name="van de Weg E."/>
            <person name="Wang J.Y."/>
            <person name="Gao Z.S."/>
        </authorList>
    </citation>
    <scope>NUCLEOTIDE SEQUENCE [LARGE SCALE GENOMIC DNA]</scope>
    <source>
        <tissue evidence="11">Leaves</tissue>
    </source>
</reference>
<dbReference type="GO" id="GO:0008374">
    <property type="term" value="F:O-acyltransferase activity"/>
    <property type="evidence" value="ECO:0007669"/>
    <property type="project" value="InterPro"/>
</dbReference>
<evidence type="ECO:0000256" key="2">
    <source>
        <dbReference type="ARBA" id="ARBA00007282"/>
    </source>
</evidence>
<sequence length="172" mass="19884">MVAALVRKLLGVELEPQFNEPYITTSLQDFMVTYILRLAIYDPTHHAATCIIGRKWASLLAIFATFAVSGLMHELMFYYMGRLRPTWTVIWFFVLHGCCLTVEVVLKAFFTQRWRLPQLISGPLTIGFVLLTSFWLFLPPFLRGNTAERAFEDYDALGEFIKNITSKLTQRH</sequence>
<dbReference type="InterPro" id="IPR032805">
    <property type="entry name" value="Wax_synthase_dom"/>
</dbReference>
<protein>
    <submittedName>
        <fullName evidence="11">Acyl-CoA--sterol O-acyltransferase 1</fullName>
    </submittedName>
</protein>
<dbReference type="GO" id="GO:0016020">
    <property type="term" value="C:membrane"/>
    <property type="evidence" value="ECO:0007669"/>
    <property type="project" value="UniProtKB-SubCell"/>
</dbReference>
<feature type="transmembrane region" description="Helical" evidence="9">
    <location>
        <begin position="118"/>
        <end position="138"/>
    </location>
</feature>
<comment type="caution">
    <text evidence="11">The sequence shown here is derived from an EMBL/GenBank/DDBJ whole genome shotgun (WGS) entry which is preliminary data.</text>
</comment>
<dbReference type="AlphaFoldDB" id="A0A6A1WJF5"/>
<evidence type="ECO:0000256" key="9">
    <source>
        <dbReference type="SAM" id="Phobius"/>
    </source>
</evidence>
<keyword evidence="8 11" id="KW-0012">Acyltransferase</keyword>
<name>A0A6A1WJF5_9ROSI</name>
<dbReference type="PANTHER" id="PTHR31595">
    <property type="entry name" value="LONG-CHAIN-ALCOHOL O-FATTY-ACYLTRANSFERASE 3-RELATED"/>
    <property type="match status" value="1"/>
</dbReference>
<keyword evidence="12" id="KW-1185">Reference proteome</keyword>
<evidence type="ECO:0000256" key="8">
    <source>
        <dbReference type="ARBA" id="ARBA00023315"/>
    </source>
</evidence>
<evidence type="ECO:0000256" key="5">
    <source>
        <dbReference type="ARBA" id="ARBA00022989"/>
    </source>
</evidence>
<evidence type="ECO:0000259" key="10">
    <source>
        <dbReference type="Pfam" id="PF13813"/>
    </source>
</evidence>
<dbReference type="PANTHER" id="PTHR31595:SF46">
    <property type="entry name" value="ACYL-COA--STEROL O-ACYLTRANSFERASE 1"/>
    <property type="match status" value="1"/>
</dbReference>
<dbReference type="GO" id="GO:0006629">
    <property type="term" value="P:lipid metabolic process"/>
    <property type="evidence" value="ECO:0007669"/>
    <property type="project" value="UniProtKB-KW"/>
</dbReference>
<keyword evidence="4 9" id="KW-0812">Transmembrane</keyword>